<dbReference type="PANTHER" id="PTHR28094:SF1">
    <property type="entry name" value="MEIOTICALLY UP-REGULATED GENE 113 PROTEIN"/>
    <property type="match status" value="1"/>
</dbReference>
<dbReference type="InterPro" id="IPR018306">
    <property type="entry name" value="Phage_T5_Orf172_DNA-bd"/>
</dbReference>
<dbReference type="Pfam" id="PF10544">
    <property type="entry name" value="T5orf172"/>
    <property type="match status" value="1"/>
</dbReference>
<organism evidence="2 3">
    <name type="scientific">Dendrothele bispora (strain CBS 962.96)</name>
    <dbReference type="NCBI Taxonomy" id="1314807"/>
    <lineage>
        <taxon>Eukaryota</taxon>
        <taxon>Fungi</taxon>
        <taxon>Dikarya</taxon>
        <taxon>Basidiomycota</taxon>
        <taxon>Agaricomycotina</taxon>
        <taxon>Agaricomycetes</taxon>
        <taxon>Agaricomycetidae</taxon>
        <taxon>Agaricales</taxon>
        <taxon>Agaricales incertae sedis</taxon>
        <taxon>Dendrothele</taxon>
    </lineage>
</organism>
<reference evidence="2 3" key="1">
    <citation type="journal article" date="2019" name="Nat. Ecol. Evol.">
        <title>Megaphylogeny resolves global patterns of mushroom evolution.</title>
        <authorList>
            <person name="Varga T."/>
            <person name="Krizsan K."/>
            <person name="Foldi C."/>
            <person name="Dima B."/>
            <person name="Sanchez-Garcia M."/>
            <person name="Sanchez-Ramirez S."/>
            <person name="Szollosi G.J."/>
            <person name="Szarkandi J.G."/>
            <person name="Papp V."/>
            <person name="Albert L."/>
            <person name="Andreopoulos W."/>
            <person name="Angelini C."/>
            <person name="Antonin V."/>
            <person name="Barry K.W."/>
            <person name="Bougher N.L."/>
            <person name="Buchanan P."/>
            <person name="Buyck B."/>
            <person name="Bense V."/>
            <person name="Catcheside P."/>
            <person name="Chovatia M."/>
            <person name="Cooper J."/>
            <person name="Damon W."/>
            <person name="Desjardin D."/>
            <person name="Finy P."/>
            <person name="Geml J."/>
            <person name="Haridas S."/>
            <person name="Hughes K."/>
            <person name="Justo A."/>
            <person name="Karasinski D."/>
            <person name="Kautmanova I."/>
            <person name="Kiss B."/>
            <person name="Kocsube S."/>
            <person name="Kotiranta H."/>
            <person name="LaButti K.M."/>
            <person name="Lechner B.E."/>
            <person name="Liimatainen K."/>
            <person name="Lipzen A."/>
            <person name="Lukacs Z."/>
            <person name="Mihaltcheva S."/>
            <person name="Morgado L.N."/>
            <person name="Niskanen T."/>
            <person name="Noordeloos M.E."/>
            <person name="Ohm R.A."/>
            <person name="Ortiz-Santana B."/>
            <person name="Ovrebo C."/>
            <person name="Racz N."/>
            <person name="Riley R."/>
            <person name="Savchenko A."/>
            <person name="Shiryaev A."/>
            <person name="Soop K."/>
            <person name="Spirin V."/>
            <person name="Szebenyi C."/>
            <person name="Tomsovsky M."/>
            <person name="Tulloss R.E."/>
            <person name="Uehling J."/>
            <person name="Grigoriev I.V."/>
            <person name="Vagvolgyi C."/>
            <person name="Papp T."/>
            <person name="Martin F.M."/>
            <person name="Miettinen O."/>
            <person name="Hibbett D.S."/>
            <person name="Nagy L.G."/>
        </authorList>
    </citation>
    <scope>NUCLEOTIDE SEQUENCE [LARGE SCALE GENOMIC DNA]</scope>
    <source>
        <strain evidence="2 3">CBS 962.96</strain>
    </source>
</reference>
<evidence type="ECO:0000313" key="2">
    <source>
        <dbReference type="EMBL" id="THU84008.1"/>
    </source>
</evidence>
<dbReference type="EMBL" id="ML179629">
    <property type="protein sequence ID" value="THU84008.1"/>
    <property type="molecule type" value="Genomic_DNA"/>
</dbReference>
<accession>A0A4S8L776</accession>
<evidence type="ECO:0000259" key="1">
    <source>
        <dbReference type="Pfam" id="PF10544"/>
    </source>
</evidence>
<dbReference type="AlphaFoldDB" id="A0A4S8L776"/>
<name>A0A4S8L776_DENBC</name>
<protein>
    <recommendedName>
        <fullName evidence="1">Bacteriophage T5 Orf172 DNA-binding domain-containing protein</fullName>
    </recommendedName>
</protein>
<dbReference type="InterPro" id="IPR053006">
    <property type="entry name" value="Meiosis_regulatory"/>
</dbReference>
<sequence>MDGVGYIYILESSSSVHIKKIGYTRRHPDIRLKEWQISCPSMEFRLRSWFKCTHVKETERLTHWILATRKLRTHTCADCKRRHRELFVLPETNDTGLTVALLANLSLLN</sequence>
<feature type="domain" description="Bacteriophage T5 Orf172 DNA-binding" evidence="1">
    <location>
        <begin position="5"/>
        <end position="91"/>
    </location>
</feature>
<keyword evidence="3" id="KW-1185">Reference proteome</keyword>
<proteinExistence type="predicted"/>
<dbReference type="OrthoDB" id="4719713at2759"/>
<dbReference type="PANTHER" id="PTHR28094">
    <property type="entry name" value="MEIOTICALLY UP-REGULATED GENE 113 PROTEIN"/>
    <property type="match status" value="1"/>
</dbReference>
<dbReference type="Proteomes" id="UP000297245">
    <property type="component" value="Unassembled WGS sequence"/>
</dbReference>
<evidence type="ECO:0000313" key="3">
    <source>
        <dbReference type="Proteomes" id="UP000297245"/>
    </source>
</evidence>
<gene>
    <name evidence="2" type="ORF">K435DRAFT_870747</name>
</gene>